<evidence type="ECO:0000256" key="1">
    <source>
        <dbReference type="ARBA" id="ARBA00023172"/>
    </source>
</evidence>
<evidence type="ECO:0000259" key="2">
    <source>
        <dbReference type="PROSITE" id="PS51898"/>
    </source>
</evidence>
<organism evidence="3 4">
    <name type="scientific">Romboutsia faecis</name>
    <dbReference type="NCBI Taxonomy" id="2764597"/>
    <lineage>
        <taxon>Bacteria</taxon>
        <taxon>Bacillati</taxon>
        <taxon>Bacillota</taxon>
        <taxon>Clostridia</taxon>
        <taxon>Peptostreptococcales</taxon>
        <taxon>Peptostreptococcaceae</taxon>
        <taxon>Romboutsia</taxon>
    </lineage>
</organism>
<dbReference type="PANTHER" id="PTHR30349:SF82">
    <property type="entry name" value="INTEGRASE_RECOMBINASE YOEC-RELATED"/>
    <property type="match status" value="1"/>
</dbReference>
<dbReference type="InterPro" id="IPR013762">
    <property type="entry name" value="Integrase-like_cat_sf"/>
</dbReference>
<dbReference type="EMBL" id="JACRWE010000017">
    <property type="protein sequence ID" value="MBC5998386.1"/>
    <property type="molecule type" value="Genomic_DNA"/>
</dbReference>
<keyword evidence="1" id="KW-0233">DNA recombination</keyword>
<accession>A0ABR7JTY6</accession>
<dbReference type="InterPro" id="IPR050090">
    <property type="entry name" value="Tyrosine_recombinase_XerCD"/>
</dbReference>
<dbReference type="Pfam" id="PF00589">
    <property type="entry name" value="Phage_integrase"/>
    <property type="match status" value="1"/>
</dbReference>
<protein>
    <submittedName>
        <fullName evidence="3">Tyrosine-type recombinase/integrase</fullName>
    </submittedName>
</protein>
<dbReference type="PROSITE" id="PS51898">
    <property type="entry name" value="TYR_RECOMBINASE"/>
    <property type="match status" value="1"/>
</dbReference>
<sequence length="180" mass="21232">MRVEAFRTQKDIDKFKRYLKRHKDKRLYPMFIIGSNTGLRISDIVPLKVNQFRNKDYLVIKAEEKTGKRKTIIINKAIREVIDEYYKEAKDDDFLFESQKGGHICEGHAWRLFKEASKKCRIKYNIGTHTMRKTLGKKVNKIHGIETAQKILGHENQRDTLVYLGLEQEMIDGIMMDINI</sequence>
<keyword evidence="4" id="KW-1185">Reference proteome</keyword>
<feature type="domain" description="Tyr recombinase" evidence="2">
    <location>
        <begin position="2"/>
        <end position="176"/>
    </location>
</feature>
<dbReference type="Proteomes" id="UP000609849">
    <property type="component" value="Unassembled WGS sequence"/>
</dbReference>
<comment type="caution">
    <text evidence="3">The sequence shown here is derived from an EMBL/GenBank/DDBJ whole genome shotgun (WGS) entry which is preliminary data.</text>
</comment>
<proteinExistence type="predicted"/>
<evidence type="ECO:0000313" key="4">
    <source>
        <dbReference type="Proteomes" id="UP000609849"/>
    </source>
</evidence>
<reference evidence="3 4" key="1">
    <citation type="submission" date="2020-08" db="EMBL/GenBank/DDBJ databases">
        <authorList>
            <person name="Liu C."/>
            <person name="Sun Q."/>
        </authorList>
    </citation>
    <scope>NUCLEOTIDE SEQUENCE [LARGE SCALE GENOMIC DNA]</scope>
    <source>
        <strain evidence="3 4">NSJ-18</strain>
    </source>
</reference>
<gene>
    <name evidence="3" type="ORF">H8923_16720</name>
</gene>
<dbReference type="RefSeq" id="WP_172976773.1">
    <property type="nucleotide sequence ID" value="NZ_JACRWE010000017.1"/>
</dbReference>
<dbReference type="PANTHER" id="PTHR30349">
    <property type="entry name" value="PHAGE INTEGRASE-RELATED"/>
    <property type="match status" value="1"/>
</dbReference>
<dbReference type="Gene3D" id="1.10.443.10">
    <property type="entry name" value="Intergrase catalytic core"/>
    <property type="match status" value="1"/>
</dbReference>
<evidence type="ECO:0000313" key="3">
    <source>
        <dbReference type="EMBL" id="MBC5998386.1"/>
    </source>
</evidence>
<dbReference type="SUPFAM" id="SSF56349">
    <property type="entry name" value="DNA breaking-rejoining enzymes"/>
    <property type="match status" value="1"/>
</dbReference>
<name>A0ABR7JTY6_9FIRM</name>
<dbReference type="InterPro" id="IPR011010">
    <property type="entry name" value="DNA_brk_join_enz"/>
</dbReference>
<dbReference type="InterPro" id="IPR002104">
    <property type="entry name" value="Integrase_catalytic"/>
</dbReference>